<dbReference type="EMBL" id="CP000124">
    <property type="protein sequence ID" value="ABA50484.1"/>
    <property type="molecule type" value="Genomic_DNA"/>
</dbReference>
<name>Q3JT28_BURP1</name>
<gene>
    <name evidence="1" type="ordered locus">BURPS1710b_1874</name>
</gene>
<organism evidence="1 2">
    <name type="scientific">Burkholderia pseudomallei (strain 1710b)</name>
    <dbReference type="NCBI Taxonomy" id="320372"/>
    <lineage>
        <taxon>Bacteria</taxon>
        <taxon>Pseudomonadati</taxon>
        <taxon>Pseudomonadota</taxon>
        <taxon>Betaproteobacteria</taxon>
        <taxon>Burkholderiales</taxon>
        <taxon>Burkholderiaceae</taxon>
        <taxon>Burkholderia</taxon>
        <taxon>pseudomallei group</taxon>
    </lineage>
</organism>
<evidence type="ECO:0000313" key="1">
    <source>
        <dbReference type="EMBL" id="ABA50484.1"/>
    </source>
</evidence>
<dbReference type="KEGG" id="bpm:BURPS1710b_1874"/>
<sequence length="651" mass="70929">MSERATLYFLGGYVERHACQALRRIVCGKQLLPACWAGSVCVGAGASRNGELAAVRRDARGLGRPACLFFGLSPGSRPGSRVRIRRNGGVVVRIIGARPIAEGPCRTGCRCGGPPCGAESARPAATAPDAMRPHAGGRPPVFSFALPDASPAGADRRIARRVIGRRRCGGAEVGPGRVILPRCGLIRAGDLGRARRAGGGRRRGDRHQAEIRLVDVRAIRRRQRHVRVAVRVNRAVLAVGLIGDPGDQRLVLAFLIRLRQVRRRDRLKIGVCVLLRTAAQLAGEVGRAVRRGCRDAELGDHDRFSPVAVRVHQLAQARSRIAGERLAGRSGPTVRRRGERVPHDVERIRVIRVHGVDGRARALVARQLPVVAVAVGMVRESVEIPARAVRVHHGQPVARLPLRGRGVAGVRRVHEAGHAARRQRAGAVVRRREAPRAAARIDGRRRIGLLDRRVCALHEPRIKDRIVRNEVRAAVRLVPDFPRVDLSAVAVVAVMLGGGAREVRVRREIRRAKLVGVVGRLPVVARTLRVGGPARRRRDHAENAYSVIPGRPHDDVRRAPGEAAAPAGIGVAREDPRRRRLDGRPVEMNAHPAHVRRGDAGHVIVDRLCRILRILLDDLDDFAAQIDAGDRRIGLGECRAASDQAHHENKK</sequence>
<accession>Q3JT28</accession>
<proteinExistence type="predicted"/>
<dbReference type="AlphaFoldDB" id="Q3JT28"/>
<reference evidence="1 2" key="1">
    <citation type="submission" date="2005-09" db="EMBL/GenBank/DDBJ databases">
        <authorList>
            <person name="Woods D.E."/>
            <person name="Nierman W.C."/>
        </authorList>
    </citation>
    <scope>NUCLEOTIDE SEQUENCE [LARGE SCALE GENOMIC DNA]</scope>
    <source>
        <strain evidence="1 2">1710b</strain>
    </source>
</reference>
<dbReference type="EnsemblBacteria" id="ABA50484">
    <property type="protein sequence ID" value="ABA50484"/>
    <property type="gene ID" value="BURPS1710b_1874"/>
</dbReference>
<dbReference type="Proteomes" id="UP000002700">
    <property type="component" value="Chromosome I"/>
</dbReference>
<evidence type="ECO:0000313" key="2">
    <source>
        <dbReference type="Proteomes" id="UP000002700"/>
    </source>
</evidence>
<dbReference type="HOGENOM" id="CLU_420745_0_0_4"/>
<protein>
    <submittedName>
        <fullName evidence="1">Uncharacterized protein</fullName>
    </submittedName>
</protein>